<dbReference type="InterPro" id="IPR028098">
    <property type="entry name" value="Glyco_trans_4-like_N"/>
</dbReference>
<evidence type="ECO:0000256" key="1">
    <source>
        <dbReference type="ARBA" id="ARBA00022679"/>
    </source>
</evidence>
<dbReference type="Pfam" id="PF13439">
    <property type="entry name" value="Glyco_transf_4"/>
    <property type="match status" value="1"/>
</dbReference>
<dbReference type="Proteomes" id="UP000249645">
    <property type="component" value="Unassembled WGS sequence"/>
</dbReference>
<dbReference type="PANTHER" id="PTHR46401:SF2">
    <property type="entry name" value="GLYCOSYLTRANSFERASE WBBK-RELATED"/>
    <property type="match status" value="1"/>
</dbReference>
<dbReference type="EMBL" id="QFOI01000181">
    <property type="protein sequence ID" value="PZP47809.1"/>
    <property type="molecule type" value="Genomic_DNA"/>
</dbReference>
<sequence>MSRILIDVERMKYSNNGLFHFCNQLINAIASHPEFQQHDEYSLFAPPTIIEEYQDAYNIFKFNPLYKFFLPFTNKYDVWHSTFQNTRYFPFKFKGKIVYTIHDFNFMYENKSDQRRSEILKKIQQKVDRADVIVAISKFVKSEIVKYCKVDIAKIVVIYNGCNIVEKPKFEVPKVKPNLPFFFTIGTILEKKNFKVLPSMLLHNDCDLVIAGQQLDRAYCNKIMERAQYFGVSNRVKLIGTIPEAEKNWYLKNCQAMPFPSLAEGFGLPVLEAMHFGKPTILSRLTSLPEIGSSQAYYYDNFEPDHIATRTMEVMEDYNGNIAKKSEAIKAHAGQFTWEGAAIKYNEIYKKLS</sequence>
<dbReference type="GO" id="GO:0009103">
    <property type="term" value="P:lipopolysaccharide biosynthetic process"/>
    <property type="evidence" value="ECO:0007669"/>
    <property type="project" value="TreeGrafter"/>
</dbReference>
<comment type="caution">
    <text evidence="4">The sequence shown here is derived from an EMBL/GenBank/DDBJ whole genome shotgun (WGS) entry which is preliminary data.</text>
</comment>
<accession>A0A2W5H188</accession>
<evidence type="ECO:0000259" key="3">
    <source>
        <dbReference type="Pfam" id="PF13439"/>
    </source>
</evidence>
<dbReference type="SUPFAM" id="SSF53756">
    <property type="entry name" value="UDP-Glycosyltransferase/glycogen phosphorylase"/>
    <property type="match status" value="1"/>
</dbReference>
<reference evidence="4 5" key="1">
    <citation type="submission" date="2017-11" db="EMBL/GenBank/DDBJ databases">
        <title>Infants hospitalized years apart are colonized by the same room-sourced microbial strains.</title>
        <authorList>
            <person name="Brooks B."/>
            <person name="Olm M.R."/>
            <person name="Firek B.A."/>
            <person name="Baker R."/>
            <person name="Thomas B.C."/>
            <person name="Morowitz M.J."/>
            <person name="Banfield J.F."/>
        </authorList>
    </citation>
    <scope>NUCLEOTIDE SEQUENCE [LARGE SCALE GENOMIC DNA]</scope>
    <source>
        <strain evidence="4">S2_009_000_R2_76</strain>
    </source>
</reference>
<dbReference type="GO" id="GO:0016757">
    <property type="term" value="F:glycosyltransferase activity"/>
    <property type="evidence" value="ECO:0007669"/>
    <property type="project" value="InterPro"/>
</dbReference>
<feature type="domain" description="Glycosyltransferase subfamily 4-like N-terminal" evidence="3">
    <location>
        <begin position="66"/>
        <end position="163"/>
    </location>
</feature>
<dbReference type="PANTHER" id="PTHR46401">
    <property type="entry name" value="GLYCOSYLTRANSFERASE WBBK-RELATED"/>
    <property type="match status" value="1"/>
</dbReference>
<dbReference type="AlphaFoldDB" id="A0A2W5H188"/>
<protein>
    <submittedName>
        <fullName evidence="4">Glycosyltransferase family 1 protein</fullName>
    </submittedName>
</protein>
<evidence type="ECO:0000259" key="2">
    <source>
        <dbReference type="Pfam" id="PF00534"/>
    </source>
</evidence>
<evidence type="ECO:0000313" key="5">
    <source>
        <dbReference type="Proteomes" id="UP000249645"/>
    </source>
</evidence>
<dbReference type="CDD" id="cd03809">
    <property type="entry name" value="GT4_MtfB-like"/>
    <property type="match status" value="1"/>
</dbReference>
<dbReference type="Gene3D" id="3.40.50.2000">
    <property type="entry name" value="Glycogen Phosphorylase B"/>
    <property type="match status" value="2"/>
</dbReference>
<name>A0A2W5H188_9SPHI</name>
<gene>
    <name evidence="4" type="ORF">DI598_10665</name>
</gene>
<dbReference type="InterPro" id="IPR001296">
    <property type="entry name" value="Glyco_trans_1"/>
</dbReference>
<keyword evidence="1 4" id="KW-0808">Transferase</keyword>
<evidence type="ECO:0000313" key="4">
    <source>
        <dbReference type="EMBL" id="PZP47809.1"/>
    </source>
</evidence>
<dbReference type="Pfam" id="PF00534">
    <property type="entry name" value="Glycos_transf_1"/>
    <property type="match status" value="1"/>
</dbReference>
<proteinExistence type="predicted"/>
<organism evidence="4 5">
    <name type="scientific">Pseudopedobacter saltans</name>
    <dbReference type="NCBI Taxonomy" id="151895"/>
    <lineage>
        <taxon>Bacteria</taxon>
        <taxon>Pseudomonadati</taxon>
        <taxon>Bacteroidota</taxon>
        <taxon>Sphingobacteriia</taxon>
        <taxon>Sphingobacteriales</taxon>
        <taxon>Sphingobacteriaceae</taxon>
        <taxon>Pseudopedobacter</taxon>
    </lineage>
</organism>
<feature type="domain" description="Glycosyl transferase family 1" evidence="2">
    <location>
        <begin position="171"/>
        <end position="324"/>
    </location>
</feature>